<reference evidence="2" key="1">
    <citation type="submission" date="2015-06" db="EMBL/GenBank/DDBJ databases">
        <authorList>
            <person name="Hoefler B.C."/>
            <person name="Straight P.D."/>
        </authorList>
    </citation>
    <scope>NUCLEOTIDE SEQUENCE [LARGE SCALE GENOMIC DNA]</scope>
    <source>
        <strain evidence="2">Mm55</strain>
    </source>
</reference>
<proteinExistence type="predicted"/>
<dbReference type="AlphaFoldDB" id="A0A175VRD3"/>
<evidence type="ECO:0000256" key="1">
    <source>
        <dbReference type="SAM" id="SignalP"/>
    </source>
</evidence>
<feature type="signal peptide" evidence="1">
    <location>
        <begin position="1"/>
        <end position="19"/>
    </location>
</feature>
<sequence length="118" mass="12668">MRFFAPVSFILLAAQGSFAAPGEEKSPLQVAAVDSIEARGEALVPLEKRQCVANGCRCDSRGKQFRSCGNCVWTDTDTWAITAKRVSTHVYECAPDGSCCDYGFANDCGGSGARCYLQ</sequence>
<dbReference type="VEuPathDB" id="FungiDB:MMYC01_209573"/>
<reference evidence="2 4" key="3">
    <citation type="submission" date="2016-01" db="EMBL/GenBank/DDBJ databases">
        <title>Madurella mycetomatis genome sequencing.</title>
        <authorList>
            <person name="Van De Sande W."/>
        </authorList>
    </citation>
    <scope>NUCLEOTIDE SEQUENCE [LARGE SCALE GENOMIC DNA]</scope>
    <source>
        <strain evidence="2">Mm55</strain>
        <strain evidence="4">mm55</strain>
    </source>
</reference>
<evidence type="ECO:0000313" key="3">
    <source>
        <dbReference type="EMBL" id="KXX80399.1"/>
    </source>
</evidence>
<gene>
    <name evidence="3" type="ORF">MMYC01_204632</name>
    <name evidence="2" type="ORF">MMYC01_209573</name>
</gene>
<dbReference type="Proteomes" id="UP000078237">
    <property type="component" value="Unassembled WGS sequence"/>
</dbReference>
<keyword evidence="1" id="KW-0732">Signal</keyword>
<feature type="chain" id="PRO_5014045966" evidence="1">
    <location>
        <begin position="20"/>
        <end position="118"/>
    </location>
</feature>
<dbReference type="EMBL" id="LCTW02000060">
    <property type="protein sequence ID" value="KXX80399.1"/>
    <property type="molecule type" value="Genomic_DNA"/>
</dbReference>
<organism evidence="2 4">
    <name type="scientific">Madurella mycetomatis</name>
    <dbReference type="NCBI Taxonomy" id="100816"/>
    <lineage>
        <taxon>Eukaryota</taxon>
        <taxon>Fungi</taxon>
        <taxon>Dikarya</taxon>
        <taxon>Ascomycota</taxon>
        <taxon>Pezizomycotina</taxon>
        <taxon>Sordariomycetes</taxon>
        <taxon>Sordariomycetidae</taxon>
        <taxon>Sordariales</taxon>
        <taxon>Sordariales incertae sedis</taxon>
        <taxon>Madurella</taxon>
    </lineage>
</organism>
<keyword evidence="4" id="KW-1185">Reference proteome</keyword>
<reference evidence="4" key="2">
    <citation type="submission" date="2015-06" db="EMBL/GenBank/DDBJ databases">
        <authorList>
            <person name="van de Sande W.W.J."/>
        </authorList>
    </citation>
    <scope>NUCLEOTIDE SEQUENCE [LARGE SCALE GENOMIC DNA]</scope>
    <source>
        <strain evidence="4">mm55</strain>
    </source>
</reference>
<protein>
    <submittedName>
        <fullName evidence="2">Uncharacterized protein</fullName>
    </submittedName>
</protein>
<name>A0A175VRD3_9PEZI</name>
<dbReference type="OrthoDB" id="5394791at2759"/>
<comment type="caution">
    <text evidence="2">The sequence shown here is derived from an EMBL/GenBank/DDBJ whole genome shotgun (WGS) entry which is preliminary data.</text>
</comment>
<evidence type="ECO:0000313" key="2">
    <source>
        <dbReference type="EMBL" id="KXX73872.1"/>
    </source>
</evidence>
<accession>A0A175VRD3</accession>
<dbReference type="VEuPathDB" id="FungiDB:MMYC01_204632"/>
<dbReference type="EMBL" id="LCTW02000412">
    <property type="protein sequence ID" value="KXX73872.1"/>
    <property type="molecule type" value="Genomic_DNA"/>
</dbReference>
<evidence type="ECO:0000313" key="4">
    <source>
        <dbReference type="Proteomes" id="UP000078237"/>
    </source>
</evidence>